<dbReference type="Pfam" id="PF09815">
    <property type="entry name" value="XK-related"/>
    <property type="match status" value="1"/>
</dbReference>
<evidence type="ECO:0000256" key="2">
    <source>
        <dbReference type="ARBA" id="ARBA00008789"/>
    </source>
</evidence>
<protein>
    <recommendedName>
        <fullName evidence="7">XK-related protein</fullName>
    </recommendedName>
</protein>
<comment type="similarity">
    <text evidence="2 7">Belongs to the XK family.</text>
</comment>
<feature type="transmembrane region" description="Helical" evidence="7">
    <location>
        <begin position="115"/>
        <end position="139"/>
    </location>
</feature>
<feature type="transmembrane region" description="Helical" evidence="7">
    <location>
        <begin position="278"/>
        <end position="296"/>
    </location>
</feature>
<reference evidence="9" key="1">
    <citation type="submission" date="2019-08" db="EMBL/GenBank/DDBJ databases">
        <title>The improved chromosome-level genome for the pearl oyster Pinctada fucata martensii using PacBio sequencing and Hi-C.</title>
        <authorList>
            <person name="Zheng Z."/>
        </authorList>
    </citation>
    <scope>NUCLEOTIDE SEQUENCE</scope>
    <source>
        <strain evidence="9">ZZ-2019</strain>
        <tissue evidence="9">Adductor muscle</tissue>
    </source>
</reference>
<gene>
    <name evidence="9" type="ORF">FSP39_003059</name>
</gene>
<evidence type="ECO:0000256" key="7">
    <source>
        <dbReference type="RuleBase" id="RU910716"/>
    </source>
</evidence>
<comment type="subcellular location">
    <subcellularLocation>
        <location evidence="1">Cell membrane</location>
        <topology evidence="1">Multi-pass membrane protein</topology>
    </subcellularLocation>
    <subcellularLocation>
        <location evidence="7">Membrane</location>
        <topology evidence="7">Multi-pass membrane protein</topology>
    </subcellularLocation>
</comment>
<proteinExistence type="inferred from homology"/>
<sequence>MAKCLSVLFGCYIFVSLVLHVGEIALNALFASQMLALGVSQTWLTITVGLMTLPMVTVQLVSAMLLLQRRSAQMTCGHTAVTIIMHILQLGFVWRHIRIMREDDPVWRKRDFADLCLLRLFYAFSASLPIFGIQVYMMIITSESLGWIILSASATTLMAIGWSLASFRRQYETNDIEGIALTCPGTLFRLIWRLGETVARLLALGVFASVYGSWIFVVIGLHWMTMLTCICTSVLGHLDVSGMDRCHKFIMNLLVSYIYVFCHINFNTENSQFRYITYYVIMFFENAVLLTVWVLTVEHNDSLKVHSILFIASLSFFVGIVSMTYITDVSIFHPQNWQLMDSLIDSMSEWEIESSSSDSTSEVGGREREQSQHFKKRPIVFKSSGTYSHRRFIEPDERQTNLSAGSESDTDGSSVISHHHLSSNSSSDDSDISLNNGVDNINSSKIHLLTESWDNLIDAVNDGYETDTSVHPLTAFRPISAQSLEDWYSDGYSTDHTSDASYQLPITVLAKNNRYSISVASDSTDCTLCNTLKDYRDRNVPQRTRHAKKSRVSKQEKIIEEREDKSFSEDKDFVETPRSTAWYNCGESSDSACPQEYVSSSNLETTFEEEEGVQESGMELII</sequence>
<comment type="caution">
    <text evidence="9">The sequence shown here is derived from an EMBL/GenBank/DDBJ whole genome shotgun (WGS) entry which is preliminary data.</text>
</comment>
<dbReference type="Proteomes" id="UP001186944">
    <property type="component" value="Unassembled WGS sequence"/>
</dbReference>
<organism evidence="9 10">
    <name type="scientific">Pinctada imbricata</name>
    <name type="common">Atlantic pearl-oyster</name>
    <name type="synonym">Pinctada martensii</name>
    <dbReference type="NCBI Taxonomy" id="66713"/>
    <lineage>
        <taxon>Eukaryota</taxon>
        <taxon>Metazoa</taxon>
        <taxon>Spiralia</taxon>
        <taxon>Lophotrochozoa</taxon>
        <taxon>Mollusca</taxon>
        <taxon>Bivalvia</taxon>
        <taxon>Autobranchia</taxon>
        <taxon>Pteriomorphia</taxon>
        <taxon>Pterioida</taxon>
        <taxon>Pterioidea</taxon>
        <taxon>Pteriidae</taxon>
        <taxon>Pinctada</taxon>
    </lineage>
</organism>
<feature type="transmembrane region" description="Helical" evidence="7">
    <location>
        <begin position="42"/>
        <end position="66"/>
    </location>
</feature>
<keyword evidence="4 7" id="KW-0812">Transmembrane</keyword>
<dbReference type="PANTHER" id="PTHR16024">
    <property type="entry name" value="XK-RELATED PROTEIN"/>
    <property type="match status" value="1"/>
</dbReference>
<keyword evidence="10" id="KW-1185">Reference proteome</keyword>
<evidence type="ECO:0000256" key="3">
    <source>
        <dbReference type="ARBA" id="ARBA00022475"/>
    </source>
</evidence>
<keyword evidence="6 7" id="KW-0472">Membrane</keyword>
<feature type="compositionally biased region" description="Low complexity" evidence="8">
    <location>
        <begin position="422"/>
        <end position="431"/>
    </location>
</feature>
<evidence type="ECO:0000256" key="4">
    <source>
        <dbReference type="ARBA" id="ARBA00022692"/>
    </source>
</evidence>
<evidence type="ECO:0000313" key="10">
    <source>
        <dbReference type="Proteomes" id="UP001186944"/>
    </source>
</evidence>
<dbReference type="PANTHER" id="PTHR16024:SF4">
    <property type="entry name" value="XK-RELATED PROTEIN"/>
    <property type="match status" value="1"/>
</dbReference>
<dbReference type="AlphaFoldDB" id="A0AA89BPN3"/>
<evidence type="ECO:0000313" key="9">
    <source>
        <dbReference type="EMBL" id="KAK3089366.1"/>
    </source>
</evidence>
<feature type="transmembrane region" description="Helical" evidence="7">
    <location>
        <begin position="308"/>
        <end position="326"/>
    </location>
</feature>
<feature type="transmembrane region" description="Helical" evidence="7">
    <location>
        <begin position="145"/>
        <end position="164"/>
    </location>
</feature>
<evidence type="ECO:0000256" key="1">
    <source>
        <dbReference type="ARBA" id="ARBA00004651"/>
    </source>
</evidence>
<accession>A0AA89BPN3</accession>
<dbReference type="InterPro" id="IPR050895">
    <property type="entry name" value="XK-related_scramblase"/>
</dbReference>
<dbReference type="GO" id="GO:0005886">
    <property type="term" value="C:plasma membrane"/>
    <property type="evidence" value="ECO:0007669"/>
    <property type="project" value="UniProtKB-SubCell"/>
</dbReference>
<evidence type="ECO:0000256" key="5">
    <source>
        <dbReference type="ARBA" id="ARBA00022989"/>
    </source>
</evidence>
<feature type="transmembrane region" description="Helical" evidence="7">
    <location>
        <begin position="249"/>
        <end position="266"/>
    </location>
</feature>
<evidence type="ECO:0000256" key="8">
    <source>
        <dbReference type="SAM" id="MobiDB-lite"/>
    </source>
</evidence>
<keyword evidence="5 7" id="KW-1133">Transmembrane helix</keyword>
<feature type="transmembrane region" description="Helical" evidence="7">
    <location>
        <begin position="6"/>
        <end position="30"/>
    </location>
</feature>
<dbReference type="EMBL" id="VSWD01000010">
    <property type="protein sequence ID" value="KAK3089366.1"/>
    <property type="molecule type" value="Genomic_DNA"/>
</dbReference>
<dbReference type="InterPro" id="IPR018629">
    <property type="entry name" value="XK-rel"/>
</dbReference>
<evidence type="ECO:0000256" key="6">
    <source>
        <dbReference type="ARBA" id="ARBA00023136"/>
    </source>
</evidence>
<feature type="region of interest" description="Disordered" evidence="8">
    <location>
        <begin position="603"/>
        <end position="622"/>
    </location>
</feature>
<name>A0AA89BPN3_PINIB</name>
<keyword evidence="3" id="KW-1003">Cell membrane</keyword>
<feature type="region of interest" description="Disordered" evidence="8">
    <location>
        <begin position="392"/>
        <end position="431"/>
    </location>
</feature>